<dbReference type="PANTHER" id="PTHR45667">
    <property type="entry name" value="S-ADENOSYLMETHIONINE MITOCHONDRIAL CARRIER PROTEIN"/>
    <property type="match status" value="1"/>
</dbReference>
<evidence type="ECO:0000256" key="4">
    <source>
        <dbReference type="ARBA" id="ARBA00022692"/>
    </source>
</evidence>
<dbReference type="AlphaFoldDB" id="A0A7S0RE80"/>
<evidence type="ECO:0000256" key="3">
    <source>
        <dbReference type="ARBA" id="ARBA00022448"/>
    </source>
</evidence>
<name>A0A7S0RE80_9CHLO</name>
<evidence type="ECO:0000313" key="11">
    <source>
        <dbReference type="EMBL" id="CAD8674784.1"/>
    </source>
</evidence>
<dbReference type="SUPFAM" id="SSF47473">
    <property type="entry name" value="EF-hand"/>
    <property type="match status" value="1"/>
</dbReference>
<dbReference type="PROSITE" id="PS50920">
    <property type="entry name" value="SOLCAR"/>
    <property type="match status" value="3"/>
</dbReference>
<feature type="repeat" description="Solcar" evidence="8">
    <location>
        <begin position="267"/>
        <end position="349"/>
    </location>
</feature>
<keyword evidence="3 9" id="KW-0813">Transport</keyword>
<protein>
    <recommendedName>
        <fullName evidence="10">EF-hand domain-containing protein</fullName>
    </recommendedName>
</protein>
<gene>
    <name evidence="11" type="ORF">POBO1169_LOCUS12401</name>
</gene>
<evidence type="ECO:0000256" key="7">
    <source>
        <dbReference type="ARBA" id="ARBA00023136"/>
    </source>
</evidence>
<reference evidence="11" key="1">
    <citation type="submission" date="2021-01" db="EMBL/GenBank/DDBJ databases">
        <authorList>
            <person name="Corre E."/>
            <person name="Pelletier E."/>
            <person name="Niang G."/>
            <person name="Scheremetjew M."/>
            <person name="Finn R."/>
            <person name="Kale V."/>
            <person name="Holt S."/>
            <person name="Cochrane G."/>
            <person name="Meng A."/>
            <person name="Brown T."/>
            <person name="Cohen L."/>
        </authorList>
    </citation>
    <scope>NUCLEOTIDE SEQUENCE</scope>
    <source>
        <strain evidence="11">CCMP722</strain>
    </source>
</reference>
<dbReference type="Pfam" id="PF00153">
    <property type="entry name" value="Mito_carr"/>
    <property type="match status" value="3"/>
</dbReference>
<dbReference type="Gene3D" id="1.10.238.10">
    <property type="entry name" value="EF-hand"/>
    <property type="match status" value="1"/>
</dbReference>
<comment type="similarity">
    <text evidence="2 9">Belongs to the mitochondrial carrier (TC 2.A.29) family.</text>
</comment>
<feature type="domain" description="EF-hand" evidence="10">
    <location>
        <begin position="106"/>
        <end position="133"/>
    </location>
</feature>
<keyword evidence="6" id="KW-1133">Transmembrane helix</keyword>
<evidence type="ECO:0000256" key="9">
    <source>
        <dbReference type="RuleBase" id="RU000488"/>
    </source>
</evidence>
<keyword evidence="4 8" id="KW-0812">Transmembrane</keyword>
<dbReference type="GO" id="GO:0005509">
    <property type="term" value="F:calcium ion binding"/>
    <property type="evidence" value="ECO:0007669"/>
    <property type="project" value="InterPro"/>
</dbReference>
<dbReference type="Gene3D" id="1.50.40.10">
    <property type="entry name" value="Mitochondrial carrier domain"/>
    <property type="match status" value="2"/>
</dbReference>
<dbReference type="PROSITE" id="PS50222">
    <property type="entry name" value="EF_HAND_2"/>
    <property type="match status" value="1"/>
</dbReference>
<keyword evidence="7 8" id="KW-0472">Membrane</keyword>
<evidence type="ECO:0000256" key="8">
    <source>
        <dbReference type="PROSITE-ProRule" id="PRU00282"/>
    </source>
</evidence>
<feature type="repeat" description="Solcar" evidence="8">
    <location>
        <begin position="461"/>
        <end position="542"/>
    </location>
</feature>
<evidence type="ECO:0000256" key="6">
    <source>
        <dbReference type="ARBA" id="ARBA00022989"/>
    </source>
</evidence>
<feature type="repeat" description="Solcar" evidence="8">
    <location>
        <begin position="361"/>
        <end position="443"/>
    </location>
</feature>
<comment type="subcellular location">
    <subcellularLocation>
        <location evidence="1">Mitochondrion inner membrane</location>
        <topology evidence="1">Multi-pass membrane protein</topology>
    </subcellularLocation>
</comment>
<evidence type="ECO:0000259" key="10">
    <source>
        <dbReference type="PROSITE" id="PS50222"/>
    </source>
</evidence>
<sequence length="575" mass="62030">MDSWLLYRLNKEGETGENGRVEQSVTVKTRKSRKPELKGFFLSTTLSNMGLDLSKWGGTSDVPAVISKPKFSLPGLLQSAAEHPSRFHLLAVQEFFRYTEYQGRLFFNELDEDGDGRLKIDDLKRAMRSRNLPESYAHSFMRRAKRNHFTNSIGWEEFRAVMGMKESSMLRTFNSMNLTLGGAVRTKQIKASLDKLGLEATDKNAEAMMRFLGKSPEGYISYGSFRNFLMLLPREHEYDSAEASAAWYEAATFVPIAPPATQGGGGKALAIAALAGGLASGSTTFTMHPLDTIKTKVQASVGKINVKELVNTWNTLGPTGLYRGFIPATMGAALAHGIRTGTYELVQKVLAPVHEGGGPITELQVQGFASGVGTLFGTAVRIPHEVLKQRLQCGQYDNVRAALGGVLASEGPRGLFRGTAATVGREVPFYVIGIVAFEQLKTAARAVKRRTSDGEPLASWETLMLGAMSGAIAAALTTPADVLKTRTMTGAVPLGMSVWGAVRTISQKEGPLALFKGCIPRACWVAPLGAMNFAGYELAKNAMEKELGEDADAASGEELLVAGTPSMSEALTTPQ</sequence>
<evidence type="ECO:0000256" key="2">
    <source>
        <dbReference type="ARBA" id="ARBA00006375"/>
    </source>
</evidence>
<dbReference type="EMBL" id="HBFA01024408">
    <property type="protein sequence ID" value="CAD8674784.1"/>
    <property type="molecule type" value="Transcribed_RNA"/>
</dbReference>
<accession>A0A7S0RE80</accession>
<dbReference type="InterPro" id="IPR002048">
    <property type="entry name" value="EF_hand_dom"/>
</dbReference>
<proteinExistence type="inferred from homology"/>
<dbReference type="InterPro" id="IPR023395">
    <property type="entry name" value="MCP_dom_sf"/>
</dbReference>
<dbReference type="InterPro" id="IPR011992">
    <property type="entry name" value="EF-hand-dom_pair"/>
</dbReference>
<evidence type="ECO:0000256" key="1">
    <source>
        <dbReference type="ARBA" id="ARBA00004448"/>
    </source>
</evidence>
<organism evidence="11">
    <name type="scientific">Pyramimonas obovata</name>
    <dbReference type="NCBI Taxonomy" id="1411642"/>
    <lineage>
        <taxon>Eukaryota</taxon>
        <taxon>Viridiplantae</taxon>
        <taxon>Chlorophyta</taxon>
        <taxon>Pyramimonadophyceae</taxon>
        <taxon>Pyramimonadales</taxon>
        <taxon>Pyramimonadaceae</taxon>
        <taxon>Pyramimonas</taxon>
        <taxon>Pyramimonas incertae sedis</taxon>
    </lineage>
</organism>
<keyword evidence="5" id="KW-0677">Repeat</keyword>
<dbReference type="InterPro" id="IPR018108">
    <property type="entry name" value="MCP_transmembrane"/>
</dbReference>
<dbReference type="GO" id="GO:0005743">
    <property type="term" value="C:mitochondrial inner membrane"/>
    <property type="evidence" value="ECO:0007669"/>
    <property type="project" value="UniProtKB-SubCell"/>
</dbReference>
<dbReference type="SUPFAM" id="SSF103506">
    <property type="entry name" value="Mitochondrial carrier"/>
    <property type="match status" value="1"/>
</dbReference>
<evidence type="ECO:0000256" key="5">
    <source>
        <dbReference type="ARBA" id="ARBA00022737"/>
    </source>
</evidence>